<keyword evidence="3 6" id="KW-0812">Transmembrane</keyword>
<evidence type="ECO:0000256" key="3">
    <source>
        <dbReference type="ARBA" id="ARBA00022692"/>
    </source>
</evidence>
<reference evidence="8" key="1">
    <citation type="journal article" date="2019" name="Int. J. Syst. Evol. Microbiol.">
        <title>The Global Catalogue of Microorganisms (GCM) 10K type strain sequencing project: providing services to taxonomists for standard genome sequencing and annotation.</title>
        <authorList>
            <consortium name="The Broad Institute Genomics Platform"/>
            <consortium name="The Broad Institute Genome Sequencing Center for Infectious Disease"/>
            <person name="Wu L."/>
            <person name="Ma J."/>
        </authorList>
    </citation>
    <scope>NUCLEOTIDE SEQUENCE [LARGE SCALE GENOMIC DNA]</scope>
    <source>
        <strain evidence="8">JCM 11496</strain>
    </source>
</reference>
<evidence type="ECO:0000256" key="4">
    <source>
        <dbReference type="ARBA" id="ARBA00022989"/>
    </source>
</evidence>
<comment type="subcellular location">
    <subcellularLocation>
        <location evidence="1">Cell membrane</location>
        <topology evidence="1">Multi-pass membrane protein</topology>
    </subcellularLocation>
</comment>
<feature type="transmembrane region" description="Helical" evidence="6">
    <location>
        <begin position="223"/>
        <end position="243"/>
    </location>
</feature>
<evidence type="ECO:0000313" key="7">
    <source>
        <dbReference type="EMBL" id="MFD1845826.1"/>
    </source>
</evidence>
<comment type="caution">
    <text evidence="7">The sequence shown here is derived from an EMBL/GenBank/DDBJ whole genome shotgun (WGS) entry which is preliminary data.</text>
</comment>
<dbReference type="InterPro" id="IPR011701">
    <property type="entry name" value="MFS"/>
</dbReference>
<sequence length="512" mass="53739">MRWSAALVGGPVDLLDFLIPLWAGSALGLDATMIGLLVATELLVSFVARFPAGLLADVSDRRSIAAVGAALYGISCAGYAFSSAPAMAFASAVVGGVGGALFWVPLRAMVSETVAEDSSSFPRLMAWQETGSWVAFVTGLTLIGSLDFHGVFLGASLACFIAAALLVSAPRHPVLRLGREARAIPTRRHWPMLFATGVTSLAEAAIGLLLLLHLQSAFDLDVVTVALVFLPGAIVMSLMPVPAHRLAMRIGRRKVVAIAALSSALFAFSLGFAPSPLLIAALWILSGAAWATIIPIEQSVIAEVSGDRAGKGFGLYESARLAGAGAGVLAAGISYETTNWQIACFLFASIIALGALITPWAVKRAGATNFPRDSEPRKSAPPVSSPAVVVQGAALRTEPTQKLTEEETVTNTRADRSKITGLMWHVAIFAVVQTGLALTGWSWITDTFSTNDLGAHLGTGGRPELEGVPSLIYNAGKIWVLVVIIDVLWTTATTLKSEPVHNKRGHREDAGD</sequence>
<evidence type="ECO:0000256" key="5">
    <source>
        <dbReference type="ARBA" id="ARBA00023136"/>
    </source>
</evidence>
<feature type="transmembrane region" description="Helical" evidence="6">
    <location>
        <begin position="87"/>
        <end position="106"/>
    </location>
</feature>
<proteinExistence type="predicted"/>
<feature type="transmembrane region" description="Helical" evidence="6">
    <location>
        <begin position="150"/>
        <end position="169"/>
    </location>
</feature>
<evidence type="ECO:0000313" key="8">
    <source>
        <dbReference type="Proteomes" id="UP001597307"/>
    </source>
</evidence>
<dbReference type="Gene3D" id="1.20.1250.20">
    <property type="entry name" value="MFS general substrate transporter like domains"/>
    <property type="match status" value="2"/>
</dbReference>
<accession>A0ABW4Q3B1</accession>
<feature type="transmembrane region" description="Helical" evidence="6">
    <location>
        <begin position="64"/>
        <end position="81"/>
    </location>
</feature>
<organism evidence="7 8">
    <name type="scientific">Arthrobacter flavus</name>
    <dbReference type="NCBI Taxonomy" id="95172"/>
    <lineage>
        <taxon>Bacteria</taxon>
        <taxon>Bacillati</taxon>
        <taxon>Actinomycetota</taxon>
        <taxon>Actinomycetes</taxon>
        <taxon>Micrococcales</taxon>
        <taxon>Micrococcaceae</taxon>
        <taxon>Arthrobacter</taxon>
    </lineage>
</organism>
<feature type="transmembrane region" description="Helical" evidence="6">
    <location>
        <begin position="20"/>
        <end position="44"/>
    </location>
</feature>
<dbReference type="InterPro" id="IPR036259">
    <property type="entry name" value="MFS_trans_sf"/>
</dbReference>
<dbReference type="PANTHER" id="PTHR43124">
    <property type="entry name" value="PURINE EFFLUX PUMP PBUE"/>
    <property type="match status" value="1"/>
</dbReference>
<feature type="transmembrane region" description="Helical" evidence="6">
    <location>
        <begin position="340"/>
        <end position="362"/>
    </location>
</feature>
<protein>
    <submittedName>
        <fullName evidence="7">MFS transporter</fullName>
    </submittedName>
</protein>
<feature type="transmembrane region" description="Helical" evidence="6">
    <location>
        <begin position="478"/>
        <end position="495"/>
    </location>
</feature>
<evidence type="ECO:0000256" key="2">
    <source>
        <dbReference type="ARBA" id="ARBA00022475"/>
    </source>
</evidence>
<keyword evidence="8" id="KW-1185">Reference proteome</keyword>
<dbReference type="Pfam" id="PF07690">
    <property type="entry name" value="MFS_1"/>
    <property type="match status" value="2"/>
</dbReference>
<feature type="transmembrane region" description="Helical" evidence="6">
    <location>
        <begin position="422"/>
        <end position="444"/>
    </location>
</feature>
<keyword evidence="5 6" id="KW-0472">Membrane</keyword>
<dbReference type="SUPFAM" id="SSF103473">
    <property type="entry name" value="MFS general substrate transporter"/>
    <property type="match status" value="1"/>
</dbReference>
<dbReference type="InterPro" id="IPR050189">
    <property type="entry name" value="MFS_Efflux_Transporters"/>
</dbReference>
<evidence type="ECO:0000256" key="1">
    <source>
        <dbReference type="ARBA" id="ARBA00004651"/>
    </source>
</evidence>
<dbReference type="PANTHER" id="PTHR43124:SF3">
    <property type="entry name" value="CHLORAMPHENICOL EFFLUX PUMP RV0191"/>
    <property type="match status" value="1"/>
</dbReference>
<evidence type="ECO:0000256" key="6">
    <source>
        <dbReference type="SAM" id="Phobius"/>
    </source>
</evidence>
<dbReference type="RefSeq" id="WP_343878045.1">
    <property type="nucleotide sequence ID" value="NZ_BAAAIJ010000009.1"/>
</dbReference>
<feature type="transmembrane region" description="Helical" evidence="6">
    <location>
        <begin position="190"/>
        <end position="211"/>
    </location>
</feature>
<name>A0ABW4Q3B1_9MICC</name>
<keyword evidence="4 6" id="KW-1133">Transmembrane helix</keyword>
<keyword evidence="2" id="KW-1003">Cell membrane</keyword>
<dbReference type="EMBL" id="JBHUGA010000009">
    <property type="protein sequence ID" value="MFD1845826.1"/>
    <property type="molecule type" value="Genomic_DNA"/>
</dbReference>
<dbReference type="Proteomes" id="UP001597307">
    <property type="component" value="Unassembled WGS sequence"/>
</dbReference>
<gene>
    <name evidence="7" type="ORF">ACFSFX_04370</name>
</gene>